<dbReference type="GO" id="GO:0005829">
    <property type="term" value="C:cytosol"/>
    <property type="evidence" value="ECO:0007669"/>
    <property type="project" value="TreeGrafter"/>
</dbReference>
<dbReference type="Gene3D" id="3.30.70.60">
    <property type="match status" value="1"/>
</dbReference>
<reference evidence="6 7" key="1">
    <citation type="submission" date="2022-11" db="UniProtKB">
        <authorList>
            <consortium name="WormBaseParasite"/>
        </authorList>
    </citation>
    <scope>IDENTIFICATION</scope>
</reference>
<dbReference type="FunFam" id="3.30.70.60:FF:000001">
    <property type="entry name" value="Elongation factor 1-beta 1 like"/>
    <property type="match status" value="1"/>
</dbReference>
<accession>A0A914VF40</accession>
<organism evidence="5 6">
    <name type="scientific">Plectus sambesii</name>
    <dbReference type="NCBI Taxonomy" id="2011161"/>
    <lineage>
        <taxon>Eukaryota</taxon>
        <taxon>Metazoa</taxon>
        <taxon>Ecdysozoa</taxon>
        <taxon>Nematoda</taxon>
        <taxon>Chromadorea</taxon>
        <taxon>Plectida</taxon>
        <taxon>Plectina</taxon>
        <taxon>Plectoidea</taxon>
        <taxon>Plectidae</taxon>
        <taxon>Plectus</taxon>
    </lineage>
</organism>
<dbReference type="AlphaFoldDB" id="A0A914VF40"/>
<protein>
    <recommendedName>
        <fullName evidence="4">Translation elongation factor EF1B beta/delta subunit guanine nucleotide exchange domain-containing protein</fullName>
    </recommendedName>
</protein>
<keyword evidence="5" id="KW-1185">Reference proteome</keyword>
<evidence type="ECO:0000313" key="5">
    <source>
        <dbReference type="Proteomes" id="UP000887566"/>
    </source>
</evidence>
<evidence type="ECO:0000256" key="1">
    <source>
        <dbReference type="ARBA" id="ARBA00007411"/>
    </source>
</evidence>
<comment type="similarity">
    <text evidence="1">Belongs to the EF-1-beta/EF-1-delta family.</text>
</comment>
<dbReference type="PANTHER" id="PTHR11595">
    <property type="entry name" value="EF-HAND AND COILED-COIL DOMAIN-CONTAINING FAMILY MEMBER"/>
    <property type="match status" value="1"/>
</dbReference>
<dbReference type="SMART" id="SM00888">
    <property type="entry name" value="EF1_GNE"/>
    <property type="match status" value="1"/>
</dbReference>
<dbReference type="GO" id="GO:0003746">
    <property type="term" value="F:translation elongation factor activity"/>
    <property type="evidence" value="ECO:0007669"/>
    <property type="project" value="UniProtKB-KW"/>
</dbReference>
<evidence type="ECO:0000256" key="3">
    <source>
        <dbReference type="ARBA" id="ARBA00022917"/>
    </source>
</evidence>
<dbReference type="InterPro" id="IPR014038">
    <property type="entry name" value="EF1B_bsu/dsu_GNE"/>
</dbReference>
<dbReference type="PANTHER" id="PTHR11595:SF21">
    <property type="entry name" value="ELONGATION FACTOR 1-BETA"/>
    <property type="match status" value="1"/>
</dbReference>
<evidence type="ECO:0000256" key="2">
    <source>
        <dbReference type="ARBA" id="ARBA00022768"/>
    </source>
</evidence>
<dbReference type="Proteomes" id="UP000887566">
    <property type="component" value="Unplaced"/>
</dbReference>
<dbReference type="SUPFAM" id="SSF54984">
    <property type="entry name" value="eEF-1beta-like"/>
    <property type="match status" value="1"/>
</dbReference>
<dbReference type="Pfam" id="PF00736">
    <property type="entry name" value="EF1_GNE"/>
    <property type="match status" value="1"/>
</dbReference>
<dbReference type="CDD" id="cd00292">
    <property type="entry name" value="EF1B"/>
    <property type="match status" value="1"/>
</dbReference>
<evidence type="ECO:0000259" key="4">
    <source>
        <dbReference type="SMART" id="SM00888"/>
    </source>
</evidence>
<dbReference type="WBParaSite" id="PSAMB.scaffold187size67947.g3061.t1">
    <property type="protein sequence ID" value="PSAMB.scaffold187size67947.g3061.t1"/>
    <property type="gene ID" value="PSAMB.scaffold187size67947.g3061"/>
</dbReference>
<dbReference type="InterPro" id="IPR014717">
    <property type="entry name" value="Transl_elong_EF1B/ribsomal_bS6"/>
</dbReference>
<evidence type="ECO:0000313" key="7">
    <source>
        <dbReference type="WBParaSite" id="PSAMB.scaffold706size43277.g8088.t1"/>
    </source>
</evidence>
<dbReference type="WBParaSite" id="PSAMB.scaffold706size43277.g8088.t1">
    <property type="protein sequence ID" value="PSAMB.scaffold706size43277.g8088.t1"/>
    <property type="gene ID" value="PSAMB.scaffold706size43277.g8088"/>
</dbReference>
<sequence>MASANDEKTKKSVILDVKPWDDETDLVEMEKLVRSVEMDGLAWGGPGQLVPLAFGIQKLQIACIIDGDKVSVDDLIETITEQFEDHVQSVELVAINIL</sequence>
<keyword evidence="2" id="KW-0251">Elongation factor</keyword>
<feature type="domain" description="Translation elongation factor EF1B beta/delta subunit guanine nucleotide exchange" evidence="4">
    <location>
        <begin position="10"/>
        <end position="98"/>
    </location>
</feature>
<name>A0A914VF40_9BILA</name>
<dbReference type="GO" id="GO:0005853">
    <property type="term" value="C:eukaryotic translation elongation factor 1 complex"/>
    <property type="evidence" value="ECO:0007669"/>
    <property type="project" value="InterPro"/>
</dbReference>
<evidence type="ECO:0000313" key="6">
    <source>
        <dbReference type="WBParaSite" id="PSAMB.scaffold187size67947.g3061.t1"/>
    </source>
</evidence>
<dbReference type="InterPro" id="IPR036219">
    <property type="entry name" value="eEF-1beta-like_sf"/>
</dbReference>
<proteinExistence type="inferred from homology"/>
<dbReference type="InterPro" id="IPR049720">
    <property type="entry name" value="EF1B_bsu/dsu"/>
</dbReference>
<keyword evidence="3" id="KW-0648">Protein biosynthesis</keyword>
<dbReference type="GO" id="GO:0005085">
    <property type="term" value="F:guanyl-nucleotide exchange factor activity"/>
    <property type="evidence" value="ECO:0007669"/>
    <property type="project" value="TreeGrafter"/>
</dbReference>